<protein>
    <recommendedName>
        <fullName evidence="4">Outermembrane protein</fullName>
    </recommendedName>
</protein>
<gene>
    <name evidence="2" type="ORF">ACFSAH_01105</name>
</gene>
<dbReference type="RefSeq" id="WP_379660840.1">
    <property type="nucleotide sequence ID" value="NZ_JBHUDG010000002.1"/>
</dbReference>
<keyword evidence="1" id="KW-0732">Signal</keyword>
<evidence type="ECO:0000313" key="2">
    <source>
        <dbReference type="EMBL" id="MFD1628451.1"/>
    </source>
</evidence>
<sequence>MNFKKNALTFFMVLALTQISTAAMDTDSLNYSSKSIFKPKNSRDYSNKGKFYIHWGYNFSSYSKSDIHFKGPGYDFTLYKVHATDRPSKLSWDYINPAEISIPQFNFHFGYYIKDNYTISLGWDHMKYVMNTPQTVKISGYIDPQISDPANPIQTGSYAGTYDNNDFEIKDEFLTFEHTDGYNFATVAIERYDDIWVARNKKQYLTMETGIDAGLLVPRTDARFFGVGANHYWNVAGWGASAKVGAKMFLTKHFFLQGTFKTGFTDLTKIRTTGRNAYDNAKQKITFFEHYYVFGFVF</sequence>
<feature type="chain" id="PRO_5045497673" description="Outermembrane protein" evidence="1">
    <location>
        <begin position="23"/>
        <end position="298"/>
    </location>
</feature>
<reference evidence="3" key="1">
    <citation type="journal article" date="2019" name="Int. J. Syst. Evol. Microbiol.">
        <title>The Global Catalogue of Microorganisms (GCM) 10K type strain sequencing project: providing services to taxonomists for standard genome sequencing and annotation.</title>
        <authorList>
            <consortium name="The Broad Institute Genomics Platform"/>
            <consortium name="The Broad Institute Genome Sequencing Center for Infectious Disease"/>
            <person name="Wu L."/>
            <person name="Ma J."/>
        </authorList>
    </citation>
    <scope>NUCLEOTIDE SEQUENCE [LARGE SCALE GENOMIC DNA]</scope>
    <source>
        <strain evidence="3">CCUG 53762</strain>
    </source>
</reference>
<accession>A0ABW4I6T1</accession>
<keyword evidence="3" id="KW-1185">Reference proteome</keyword>
<proteinExistence type="predicted"/>
<evidence type="ECO:0000313" key="3">
    <source>
        <dbReference type="Proteomes" id="UP001597118"/>
    </source>
</evidence>
<name>A0ABW4I6T1_9SPHI</name>
<feature type="signal peptide" evidence="1">
    <location>
        <begin position="1"/>
        <end position="22"/>
    </location>
</feature>
<organism evidence="2 3">
    <name type="scientific">Pseudopedobacter beijingensis</name>
    <dbReference type="NCBI Taxonomy" id="1207056"/>
    <lineage>
        <taxon>Bacteria</taxon>
        <taxon>Pseudomonadati</taxon>
        <taxon>Bacteroidota</taxon>
        <taxon>Sphingobacteriia</taxon>
        <taxon>Sphingobacteriales</taxon>
        <taxon>Sphingobacteriaceae</taxon>
        <taxon>Pseudopedobacter</taxon>
    </lineage>
</organism>
<evidence type="ECO:0008006" key="4">
    <source>
        <dbReference type="Google" id="ProtNLM"/>
    </source>
</evidence>
<evidence type="ECO:0000256" key="1">
    <source>
        <dbReference type="SAM" id="SignalP"/>
    </source>
</evidence>
<comment type="caution">
    <text evidence="2">The sequence shown here is derived from an EMBL/GenBank/DDBJ whole genome shotgun (WGS) entry which is preliminary data.</text>
</comment>
<dbReference type="Proteomes" id="UP001597118">
    <property type="component" value="Unassembled WGS sequence"/>
</dbReference>
<dbReference type="EMBL" id="JBHUDG010000002">
    <property type="protein sequence ID" value="MFD1628451.1"/>
    <property type="molecule type" value="Genomic_DNA"/>
</dbReference>